<keyword evidence="2" id="KW-1185">Reference proteome</keyword>
<accession>A0ABU3GR49</accession>
<comment type="caution">
    <text evidence="1">The sequence shown here is derived from an EMBL/GenBank/DDBJ whole genome shotgun (WGS) entry which is preliminary data.</text>
</comment>
<gene>
    <name evidence="1" type="ORF">QE417_001326</name>
</gene>
<evidence type="ECO:0000313" key="2">
    <source>
        <dbReference type="Proteomes" id="UP001258315"/>
    </source>
</evidence>
<protein>
    <submittedName>
        <fullName evidence="1">Uncharacterized protein</fullName>
    </submittedName>
</protein>
<dbReference type="EMBL" id="JAVLVU010000001">
    <property type="protein sequence ID" value="MDT3402254.1"/>
    <property type="molecule type" value="Genomic_DNA"/>
</dbReference>
<dbReference type="Proteomes" id="UP001258315">
    <property type="component" value="Unassembled WGS sequence"/>
</dbReference>
<reference evidence="2" key="1">
    <citation type="submission" date="2023-07" db="EMBL/GenBank/DDBJ databases">
        <title>Functional and genomic diversity of the sorghum phyllosphere microbiome.</title>
        <authorList>
            <person name="Shade A."/>
        </authorList>
    </citation>
    <scope>NUCLEOTIDE SEQUENCE [LARGE SCALE GENOMIC DNA]</scope>
    <source>
        <strain evidence="2">SORGH_AS_0422</strain>
    </source>
</reference>
<proteinExistence type="predicted"/>
<name>A0ABU3GR49_9SPHI</name>
<sequence length="45" mass="4983">MVNDAAIPSGLSRGLQINFWEVSVWNWELLTASQAGFRLPHPCAV</sequence>
<evidence type="ECO:0000313" key="1">
    <source>
        <dbReference type="EMBL" id="MDT3402254.1"/>
    </source>
</evidence>
<organism evidence="1 2">
    <name type="scientific">Mucilaginibacter terrae</name>
    <dbReference type="NCBI Taxonomy" id="1955052"/>
    <lineage>
        <taxon>Bacteria</taxon>
        <taxon>Pseudomonadati</taxon>
        <taxon>Bacteroidota</taxon>
        <taxon>Sphingobacteriia</taxon>
        <taxon>Sphingobacteriales</taxon>
        <taxon>Sphingobacteriaceae</taxon>
        <taxon>Mucilaginibacter</taxon>
    </lineage>
</organism>